<dbReference type="Proteomes" id="UP001178507">
    <property type="component" value="Unassembled WGS sequence"/>
</dbReference>
<reference evidence="2" key="1">
    <citation type="submission" date="2023-08" db="EMBL/GenBank/DDBJ databases">
        <authorList>
            <person name="Chen Y."/>
            <person name="Shah S."/>
            <person name="Dougan E. K."/>
            <person name="Thang M."/>
            <person name="Chan C."/>
        </authorList>
    </citation>
    <scope>NUCLEOTIDE SEQUENCE</scope>
</reference>
<name>A0AA36MG29_9DINO</name>
<evidence type="ECO:0000256" key="1">
    <source>
        <dbReference type="SAM" id="MobiDB-lite"/>
    </source>
</evidence>
<accession>A0AA36MG29</accession>
<proteinExistence type="predicted"/>
<feature type="compositionally biased region" description="Basic and acidic residues" evidence="1">
    <location>
        <begin position="320"/>
        <end position="329"/>
    </location>
</feature>
<evidence type="ECO:0000313" key="3">
    <source>
        <dbReference type="Proteomes" id="UP001178507"/>
    </source>
</evidence>
<dbReference type="AlphaFoldDB" id="A0AA36MG29"/>
<protein>
    <submittedName>
        <fullName evidence="2">Uncharacterized protein</fullName>
    </submittedName>
</protein>
<keyword evidence="3" id="KW-1185">Reference proteome</keyword>
<dbReference type="EMBL" id="CAUJNA010000001">
    <property type="protein sequence ID" value="CAJ1369886.1"/>
    <property type="molecule type" value="Genomic_DNA"/>
</dbReference>
<gene>
    <name evidence="2" type="ORF">EVOR1521_LOCUS531</name>
</gene>
<comment type="caution">
    <text evidence="2">The sequence shown here is derived from an EMBL/GenBank/DDBJ whole genome shotgun (WGS) entry which is preliminary data.</text>
</comment>
<sequence length="416" mass="45966">MDIPALDRVECAILHDQFNPLDGGVIFEAVKEFSSHLGYASEVQLIASSTSKDIHVNAGGHRVLISQNDEPLGLAGFRTALTTPYTGLVLPNAQDIVRRHKANTFVTIAKGMLDVQLFSEELRKLGDEFVDSLAAESSFDSLGEADRARFFCYWLSKLIIRNNPASAVHWCVSDNLVPQSFFESAGEAGDLALLNIRPILTSSAGRFGEDLPLGMIVSGSQWVIGKVIEFQEARVPLPWMMEVVLGFINLCQVRGSILPHNNSFSDESNAWAVAVYHEKLEGHDSWEKVRLVVVNAPQFGIHGEVTAQRSYTYKNADDVRKRAEEERTEVAAANDPQPYDRRPETVPEAGSSPSGMQTEAAVANDPHREIKITQQKQDMNALRDFAKRSSTSDTPAIKSASRDLLSRARGLFSNRR</sequence>
<feature type="region of interest" description="Disordered" evidence="1">
    <location>
        <begin position="320"/>
        <end position="416"/>
    </location>
</feature>
<organism evidence="2 3">
    <name type="scientific">Effrenium voratum</name>
    <dbReference type="NCBI Taxonomy" id="2562239"/>
    <lineage>
        <taxon>Eukaryota</taxon>
        <taxon>Sar</taxon>
        <taxon>Alveolata</taxon>
        <taxon>Dinophyceae</taxon>
        <taxon>Suessiales</taxon>
        <taxon>Symbiodiniaceae</taxon>
        <taxon>Effrenium</taxon>
    </lineage>
</organism>
<evidence type="ECO:0000313" key="2">
    <source>
        <dbReference type="EMBL" id="CAJ1369886.1"/>
    </source>
</evidence>